<feature type="binding site" evidence="9 11">
    <location>
        <position position="177"/>
    </location>
    <ligand>
        <name>Zn(2+)</name>
        <dbReference type="ChEBI" id="CHEBI:29105"/>
        <label>2</label>
    </ligand>
</feature>
<dbReference type="GO" id="GO:0045148">
    <property type="term" value="F:tripeptide aminopeptidase activity"/>
    <property type="evidence" value="ECO:0007669"/>
    <property type="project" value="UniProtKB-UniRule"/>
</dbReference>
<dbReference type="CDD" id="cd03892">
    <property type="entry name" value="M20_peptT"/>
    <property type="match status" value="1"/>
</dbReference>
<evidence type="ECO:0000256" key="3">
    <source>
        <dbReference type="ARBA" id="ARBA00022438"/>
    </source>
</evidence>
<evidence type="ECO:0000259" key="12">
    <source>
        <dbReference type="Pfam" id="PF07687"/>
    </source>
</evidence>
<name>A0A6N3EVR4_9CLOT</name>
<feature type="binding site" evidence="9 11">
    <location>
        <position position="142"/>
    </location>
    <ligand>
        <name>Zn(2+)</name>
        <dbReference type="ChEBI" id="CHEBI:29105"/>
        <label>1</label>
    </ligand>
</feature>
<dbReference type="Gene3D" id="3.40.630.10">
    <property type="entry name" value="Zn peptidases"/>
    <property type="match status" value="1"/>
</dbReference>
<dbReference type="GO" id="GO:0043171">
    <property type="term" value="P:peptide catabolic process"/>
    <property type="evidence" value="ECO:0007669"/>
    <property type="project" value="UniProtKB-UniRule"/>
</dbReference>
<dbReference type="PROSITE" id="PS00758">
    <property type="entry name" value="ARGE_DAPE_CPG2_1"/>
    <property type="match status" value="1"/>
</dbReference>
<dbReference type="GO" id="GO:0008270">
    <property type="term" value="F:zinc ion binding"/>
    <property type="evidence" value="ECO:0007669"/>
    <property type="project" value="UniProtKB-UniRule"/>
</dbReference>
<feature type="active site" evidence="9 10">
    <location>
        <position position="82"/>
    </location>
</feature>
<evidence type="ECO:0000256" key="8">
    <source>
        <dbReference type="ARBA" id="ARBA00023049"/>
    </source>
</evidence>
<dbReference type="InterPro" id="IPR011650">
    <property type="entry name" value="Peptidase_M20_dimer"/>
</dbReference>
<accession>A0A6N3EVR4</accession>
<comment type="function">
    <text evidence="9">Cleaves the N-terminal amino acid of tripeptides.</text>
</comment>
<dbReference type="Pfam" id="PF07687">
    <property type="entry name" value="M20_dimer"/>
    <property type="match status" value="1"/>
</dbReference>
<dbReference type="GO" id="GO:0005829">
    <property type="term" value="C:cytosol"/>
    <property type="evidence" value="ECO:0007669"/>
    <property type="project" value="TreeGrafter"/>
</dbReference>
<dbReference type="NCBIfam" id="TIGR01882">
    <property type="entry name" value="peptidase-T"/>
    <property type="match status" value="1"/>
</dbReference>
<dbReference type="GO" id="GO:0006508">
    <property type="term" value="P:proteolysis"/>
    <property type="evidence" value="ECO:0007669"/>
    <property type="project" value="UniProtKB-UniRule"/>
</dbReference>
<keyword evidence="5 9" id="KW-0479">Metal-binding</keyword>
<evidence type="ECO:0000256" key="7">
    <source>
        <dbReference type="ARBA" id="ARBA00022833"/>
    </source>
</evidence>
<comment type="similarity">
    <text evidence="2 9">Belongs to the peptidase M20B family.</text>
</comment>
<evidence type="ECO:0000256" key="2">
    <source>
        <dbReference type="ARBA" id="ARBA00009692"/>
    </source>
</evidence>
<dbReference type="AlphaFoldDB" id="A0A6N3EVR4"/>
<gene>
    <name evidence="9 13" type="primary">pepT</name>
    <name evidence="13" type="ORF">CPLFYP93_00112</name>
</gene>
<dbReference type="NCBIfam" id="NF009920">
    <property type="entry name" value="PRK13381.1"/>
    <property type="match status" value="1"/>
</dbReference>
<feature type="active site" description="Proton acceptor" evidence="9 10">
    <location>
        <position position="176"/>
    </location>
</feature>
<evidence type="ECO:0000256" key="9">
    <source>
        <dbReference type="HAMAP-Rule" id="MF_00550"/>
    </source>
</evidence>
<dbReference type="Pfam" id="PF01546">
    <property type="entry name" value="Peptidase_M20"/>
    <property type="match status" value="1"/>
</dbReference>
<dbReference type="PANTHER" id="PTHR42994">
    <property type="entry name" value="PEPTIDASE T"/>
    <property type="match status" value="1"/>
</dbReference>
<evidence type="ECO:0000256" key="4">
    <source>
        <dbReference type="ARBA" id="ARBA00022670"/>
    </source>
</evidence>
<comment type="catalytic activity">
    <reaction evidence="1 9">
        <text>Release of the N-terminal residue from a tripeptide.</text>
        <dbReference type="EC" id="3.4.11.4"/>
    </reaction>
</comment>
<dbReference type="EMBL" id="CACRTV010000056">
    <property type="protein sequence ID" value="VYU43479.1"/>
    <property type="molecule type" value="Genomic_DNA"/>
</dbReference>
<keyword evidence="6 9" id="KW-0378">Hydrolase</keyword>
<evidence type="ECO:0000256" key="1">
    <source>
        <dbReference type="ARBA" id="ARBA00000870"/>
    </source>
</evidence>
<feature type="binding site" evidence="9 11">
    <location>
        <position position="199"/>
    </location>
    <ligand>
        <name>Zn(2+)</name>
        <dbReference type="ChEBI" id="CHEBI:29105"/>
        <label>1</label>
    </ligand>
</feature>
<keyword evidence="4 9" id="KW-0645">Protease</keyword>
<proteinExistence type="inferred from homology"/>
<feature type="domain" description="Peptidase M20 dimerisation" evidence="12">
    <location>
        <begin position="209"/>
        <end position="311"/>
    </location>
</feature>
<evidence type="ECO:0000256" key="11">
    <source>
        <dbReference type="PIRSR" id="PIRSR037215-2"/>
    </source>
</evidence>
<keyword evidence="7 9" id="KW-0862">Zinc</keyword>
<evidence type="ECO:0000313" key="13">
    <source>
        <dbReference type="EMBL" id="VYU43479.1"/>
    </source>
</evidence>
<dbReference type="Gene3D" id="3.30.70.360">
    <property type="match status" value="1"/>
</dbReference>
<dbReference type="InterPro" id="IPR001261">
    <property type="entry name" value="ArgE/DapE_CS"/>
</dbReference>
<sequence>MIREELLERFLRYVKVNTRSDERSETTPSTTCQLDLARMLKDECEKMGLTEVTLDDKGYVMATLPSNIKKDVPVIGFIAHMDTSPDFKGEGVNPQIVEYNGGNIYLNKDINIYLSESNYPVLKDLIGETIITTDGTTLLGADDKNGIAEIMTAMSYLIKHPEVPHGKIRIAFTPDEEVGRGADFFNVEKFGADFAYTIDGGALGELECENFNASSAIVKVNGSNIHPGYAKDKMKNSILIAYEFHNELPQNESPQHTSGYEGFYHLNDIEGSVESTTLTYILRDFETEGINNRKNKLKDVEEKLNSKYGDGTVEVILKDQYKNMKEIIDKYPEVMERAKKAMEALDIVPELVPIRGGTDGSRLSFMGLPCPNIFTGGYNFHGKYEFTVVSYMELACKTIIEICKC</sequence>
<dbReference type="SUPFAM" id="SSF53187">
    <property type="entry name" value="Zn-dependent exopeptidases"/>
    <property type="match status" value="1"/>
</dbReference>
<feature type="binding site" evidence="9 11">
    <location>
        <position position="80"/>
    </location>
    <ligand>
        <name>Zn(2+)</name>
        <dbReference type="ChEBI" id="CHEBI:29105"/>
        <label>1</label>
    </ligand>
</feature>
<feature type="binding site" evidence="9 11">
    <location>
        <position position="381"/>
    </location>
    <ligand>
        <name>Zn(2+)</name>
        <dbReference type="ChEBI" id="CHEBI:29105"/>
        <label>2</label>
    </ligand>
</feature>
<comment type="cofactor">
    <cofactor evidence="9 11">
        <name>Zn(2+)</name>
        <dbReference type="ChEBI" id="CHEBI:29105"/>
    </cofactor>
    <text evidence="9 11">Binds 2 Zn(2+) ions per subunit.</text>
</comment>
<dbReference type="NCBIfam" id="NF003976">
    <property type="entry name" value="PRK05469.1"/>
    <property type="match status" value="1"/>
</dbReference>
<dbReference type="PIRSF" id="PIRSF037215">
    <property type="entry name" value="Peptidase_M20B"/>
    <property type="match status" value="1"/>
</dbReference>
<dbReference type="InterPro" id="IPR036264">
    <property type="entry name" value="Bact_exopeptidase_dim_dom"/>
</dbReference>
<dbReference type="PROSITE" id="PS00759">
    <property type="entry name" value="ARGE_DAPE_CPG2_2"/>
    <property type="match status" value="1"/>
</dbReference>
<comment type="subcellular location">
    <subcellularLocation>
        <location evidence="9">Cytoplasm</location>
    </subcellularLocation>
</comment>
<dbReference type="PANTHER" id="PTHR42994:SF1">
    <property type="entry name" value="PEPTIDASE T"/>
    <property type="match status" value="1"/>
</dbReference>
<keyword evidence="3 9" id="KW-0031">Aminopeptidase</keyword>
<evidence type="ECO:0000256" key="10">
    <source>
        <dbReference type="PIRSR" id="PIRSR037215-1"/>
    </source>
</evidence>
<keyword evidence="9" id="KW-0963">Cytoplasm</keyword>
<protein>
    <recommendedName>
        <fullName evidence="9">Peptidase T</fullName>
        <ecNumber evidence="9">3.4.11.4</ecNumber>
    </recommendedName>
    <alternativeName>
        <fullName evidence="9">Aminotripeptidase</fullName>
        <shortName evidence="9">Tripeptidase</shortName>
    </alternativeName>
    <alternativeName>
        <fullName evidence="9">Tripeptide aminopeptidase</fullName>
    </alternativeName>
</protein>
<evidence type="ECO:0000256" key="6">
    <source>
        <dbReference type="ARBA" id="ARBA00022801"/>
    </source>
</evidence>
<feature type="binding site" evidence="9 11">
    <location>
        <position position="142"/>
    </location>
    <ligand>
        <name>Zn(2+)</name>
        <dbReference type="ChEBI" id="CHEBI:29105"/>
        <label>2</label>
    </ligand>
</feature>
<dbReference type="EC" id="3.4.11.4" evidence="9"/>
<dbReference type="HAMAP" id="MF_00550">
    <property type="entry name" value="Aminopeptidase_M20"/>
    <property type="match status" value="1"/>
</dbReference>
<organism evidence="13">
    <name type="scientific">Clostridium paraputrificum</name>
    <dbReference type="NCBI Taxonomy" id="29363"/>
    <lineage>
        <taxon>Bacteria</taxon>
        <taxon>Bacillati</taxon>
        <taxon>Bacillota</taxon>
        <taxon>Clostridia</taxon>
        <taxon>Eubacteriales</taxon>
        <taxon>Clostridiaceae</taxon>
        <taxon>Clostridium</taxon>
    </lineage>
</organism>
<keyword evidence="8 9" id="KW-0482">Metalloprotease</keyword>
<dbReference type="GO" id="GO:0008237">
    <property type="term" value="F:metallopeptidase activity"/>
    <property type="evidence" value="ECO:0007669"/>
    <property type="project" value="UniProtKB-KW"/>
</dbReference>
<dbReference type="InterPro" id="IPR002933">
    <property type="entry name" value="Peptidase_M20"/>
</dbReference>
<reference evidence="13" key="1">
    <citation type="submission" date="2019-11" db="EMBL/GenBank/DDBJ databases">
        <authorList>
            <person name="Feng L."/>
        </authorList>
    </citation>
    <scope>NUCLEOTIDE SEQUENCE</scope>
    <source>
        <strain evidence="13">CParaputrificumLFYP93</strain>
    </source>
</reference>
<evidence type="ECO:0000256" key="5">
    <source>
        <dbReference type="ARBA" id="ARBA00022723"/>
    </source>
</evidence>
<dbReference type="SUPFAM" id="SSF55031">
    <property type="entry name" value="Bacterial exopeptidase dimerisation domain"/>
    <property type="match status" value="1"/>
</dbReference>
<dbReference type="InterPro" id="IPR010161">
    <property type="entry name" value="Peptidase_M20B"/>
</dbReference>
<dbReference type="RefSeq" id="WP_156561626.1">
    <property type="nucleotide sequence ID" value="NZ_CACRTV010000056.1"/>
</dbReference>